<accession>A0A919AIC0</accession>
<protein>
    <recommendedName>
        <fullName evidence="5">Luciferase-like domain-containing protein</fullName>
    </recommendedName>
</protein>
<keyword evidence="3" id="KW-0560">Oxidoreductase</keyword>
<dbReference type="Pfam" id="PF00296">
    <property type="entry name" value="Bac_luciferase"/>
    <property type="match status" value="1"/>
</dbReference>
<dbReference type="InterPro" id="IPR011251">
    <property type="entry name" value="Luciferase-like_dom"/>
</dbReference>
<dbReference type="RefSeq" id="WP_229910447.1">
    <property type="nucleotide sequence ID" value="NZ_BNBI01000007.1"/>
</dbReference>
<keyword evidence="7" id="KW-1185">Reference proteome</keyword>
<dbReference type="InterPro" id="IPR036661">
    <property type="entry name" value="Luciferase-like_sf"/>
</dbReference>
<dbReference type="Proteomes" id="UP000630718">
    <property type="component" value="Unassembled WGS sequence"/>
</dbReference>
<dbReference type="CDD" id="cd01097">
    <property type="entry name" value="Tetrahydromethanopterin_reductase"/>
    <property type="match status" value="1"/>
</dbReference>
<keyword evidence="2" id="KW-0288">FMN</keyword>
<comment type="caution">
    <text evidence="6">The sequence shown here is derived from an EMBL/GenBank/DDBJ whole genome shotgun (WGS) entry which is preliminary data.</text>
</comment>
<reference evidence="6" key="2">
    <citation type="submission" date="2020-09" db="EMBL/GenBank/DDBJ databases">
        <authorList>
            <person name="Sun Q."/>
            <person name="Ohkuma M."/>
        </authorList>
    </citation>
    <scope>NUCLEOTIDE SEQUENCE</scope>
    <source>
        <strain evidence="6">JCM 4477</strain>
    </source>
</reference>
<name>A0A919AIC0_9ACTN</name>
<proteinExistence type="predicted"/>
<evidence type="ECO:0000256" key="2">
    <source>
        <dbReference type="ARBA" id="ARBA00022643"/>
    </source>
</evidence>
<dbReference type="GO" id="GO:0046306">
    <property type="term" value="P:alkanesulfonate catabolic process"/>
    <property type="evidence" value="ECO:0007669"/>
    <property type="project" value="TreeGrafter"/>
</dbReference>
<reference evidence="6" key="1">
    <citation type="journal article" date="2014" name="Int. J. Syst. Evol. Microbiol.">
        <title>Complete genome sequence of Corynebacterium casei LMG S-19264T (=DSM 44701T), isolated from a smear-ripened cheese.</title>
        <authorList>
            <consortium name="US DOE Joint Genome Institute (JGI-PGF)"/>
            <person name="Walter F."/>
            <person name="Albersmeier A."/>
            <person name="Kalinowski J."/>
            <person name="Ruckert C."/>
        </authorList>
    </citation>
    <scope>NUCLEOTIDE SEQUENCE</scope>
    <source>
        <strain evidence="6">JCM 4477</strain>
    </source>
</reference>
<dbReference type="PANTHER" id="PTHR42847">
    <property type="entry name" value="ALKANESULFONATE MONOOXYGENASE"/>
    <property type="match status" value="1"/>
</dbReference>
<sequence>MPAIKVGISLPTMADLAPKGFPGIAAGARHVEQAGLDSVSVSDFIMGNGTPALEATVALSAAAAVTTRVELRFGVLVLPLRNIAWTAAQIGTLQRLSGDRVVLGVGSGGAPGTPFWQAVGAAPEGRNARLVRSLELLPQLLAGEETTLPDGPALTLAPAVPAPPVLIAGNSDGAIRRAALHADGWLPSMVPPATVARGVARLREIAEEAGRPAPSTTVWLHAGLGDEESVRSARVAFEKSLVDMYGLTPEEAPLVPIGGSPKEAAERFAAYAEAGADHLDLVVDGGDWQQQVELIAEARALL</sequence>
<keyword evidence="1" id="KW-0285">Flavoprotein</keyword>
<organism evidence="6 7">
    <name type="scientific">Streptomyces fumanus</name>
    <dbReference type="NCBI Taxonomy" id="67302"/>
    <lineage>
        <taxon>Bacteria</taxon>
        <taxon>Bacillati</taxon>
        <taxon>Actinomycetota</taxon>
        <taxon>Actinomycetes</taxon>
        <taxon>Kitasatosporales</taxon>
        <taxon>Streptomycetaceae</taxon>
        <taxon>Streptomyces</taxon>
    </lineage>
</organism>
<keyword evidence="4" id="KW-0503">Monooxygenase</keyword>
<evidence type="ECO:0000256" key="3">
    <source>
        <dbReference type="ARBA" id="ARBA00023002"/>
    </source>
</evidence>
<evidence type="ECO:0000256" key="1">
    <source>
        <dbReference type="ARBA" id="ARBA00022630"/>
    </source>
</evidence>
<dbReference type="AlphaFoldDB" id="A0A919AIC0"/>
<dbReference type="EMBL" id="BNBI01000007">
    <property type="protein sequence ID" value="GHF08597.1"/>
    <property type="molecule type" value="Genomic_DNA"/>
</dbReference>
<evidence type="ECO:0000313" key="6">
    <source>
        <dbReference type="EMBL" id="GHF08597.1"/>
    </source>
</evidence>
<dbReference type="PANTHER" id="PTHR42847:SF4">
    <property type="entry name" value="ALKANESULFONATE MONOOXYGENASE-RELATED"/>
    <property type="match status" value="1"/>
</dbReference>
<evidence type="ECO:0000256" key="4">
    <source>
        <dbReference type="ARBA" id="ARBA00023033"/>
    </source>
</evidence>
<feature type="domain" description="Luciferase-like" evidence="5">
    <location>
        <begin position="20"/>
        <end position="222"/>
    </location>
</feature>
<gene>
    <name evidence="6" type="ORF">GCM10018772_37150</name>
</gene>
<dbReference type="InterPro" id="IPR050172">
    <property type="entry name" value="SsuD_RutA_monooxygenase"/>
</dbReference>
<dbReference type="Gene3D" id="3.20.20.30">
    <property type="entry name" value="Luciferase-like domain"/>
    <property type="match status" value="1"/>
</dbReference>
<dbReference type="GO" id="GO:0008726">
    <property type="term" value="F:alkanesulfonate monooxygenase activity"/>
    <property type="evidence" value="ECO:0007669"/>
    <property type="project" value="TreeGrafter"/>
</dbReference>
<evidence type="ECO:0000313" key="7">
    <source>
        <dbReference type="Proteomes" id="UP000630718"/>
    </source>
</evidence>
<dbReference type="SUPFAM" id="SSF51679">
    <property type="entry name" value="Bacterial luciferase-like"/>
    <property type="match status" value="1"/>
</dbReference>
<evidence type="ECO:0000259" key="5">
    <source>
        <dbReference type="Pfam" id="PF00296"/>
    </source>
</evidence>